<gene>
    <name evidence="2" type="ORF">PSTT_00014</name>
</gene>
<accession>A0A2S4W8F8</accession>
<organism evidence="2 3">
    <name type="scientific">Puccinia striiformis</name>
    <dbReference type="NCBI Taxonomy" id="27350"/>
    <lineage>
        <taxon>Eukaryota</taxon>
        <taxon>Fungi</taxon>
        <taxon>Dikarya</taxon>
        <taxon>Basidiomycota</taxon>
        <taxon>Pucciniomycotina</taxon>
        <taxon>Pucciniomycetes</taxon>
        <taxon>Pucciniales</taxon>
        <taxon>Pucciniaceae</taxon>
        <taxon>Puccinia</taxon>
    </lineage>
</organism>
<sequence length="359" mass="39547">TKPEKVADSDVPNPVNRDQSIDVLRGLNCLAIVLVNTAGPVRSNWLSHASSVHQAITFADTLFPCFVFTSVLAITRTKKIKHKDRASRLIKRALYLQDSIGAWDDQNLNLISRSSLQFYRLSPVYLGTWSLDSVHLSRSIQALKPGWTSKYTAHPTYMNWYMGLGFLGSLLTGLLPSPAFKLLWTPTWVGQTIATSLLYWSMLKALASCPNRVTCAINSALGMLGQRSLEVYLISAGVALGLEGIGIWDVIYQLINNLLIPIGFHDDHQYSLSKRTSAHQRKHDPAAYNYSPSFQAVPQTFDFANPFELHASEWAAAITSTSHSGSGTKSDGSSIAYLLMPSSSKNPLLSSIPSSTHYE</sequence>
<keyword evidence="1" id="KW-1133">Transmembrane helix</keyword>
<reference evidence="2" key="1">
    <citation type="submission" date="2017-12" db="EMBL/GenBank/DDBJ databases">
        <title>Gene loss provides genomic basis for host adaptation in cereal stripe rust fungi.</title>
        <authorList>
            <person name="Xia C."/>
        </authorList>
    </citation>
    <scope>NUCLEOTIDE SEQUENCE [LARGE SCALE GENOMIC DNA]</scope>
    <source>
        <strain evidence="2">93-210</strain>
    </source>
</reference>
<keyword evidence="3" id="KW-1185">Reference proteome</keyword>
<comment type="caution">
    <text evidence="2">The sequence shown here is derived from an EMBL/GenBank/DDBJ whole genome shotgun (WGS) entry which is preliminary data.</text>
</comment>
<keyword evidence="1" id="KW-0812">Transmembrane</keyword>
<feature type="non-terminal residue" evidence="2">
    <location>
        <position position="1"/>
    </location>
</feature>
<dbReference type="VEuPathDB" id="FungiDB:PSTT_00014"/>
<feature type="transmembrane region" description="Helical" evidence="1">
    <location>
        <begin position="182"/>
        <end position="202"/>
    </location>
</feature>
<protein>
    <submittedName>
        <fullName evidence="2">Uncharacterized protein</fullName>
    </submittedName>
</protein>
<dbReference type="Proteomes" id="UP000239156">
    <property type="component" value="Unassembled WGS sequence"/>
</dbReference>
<proteinExistence type="predicted"/>
<keyword evidence="1" id="KW-0472">Membrane</keyword>
<dbReference type="EMBL" id="PKSL01000001">
    <property type="protein sequence ID" value="POW18036.1"/>
    <property type="molecule type" value="Genomic_DNA"/>
</dbReference>
<evidence type="ECO:0000313" key="2">
    <source>
        <dbReference type="EMBL" id="POW18036.1"/>
    </source>
</evidence>
<name>A0A2S4W8F8_9BASI</name>
<evidence type="ECO:0000313" key="3">
    <source>
        <dbReference type="Proteomes" id="UP000239156"/>
    </source>
</evidence>
<feature type="transmembrane region" description="Helical" evidence="1">
    <location>
        <begin position="157"/>
        <end position="176"/>
    </location>
</feature>
<evidence type="ECO:0000256" key="1">
    <source>
        <dbReference type="SAM" id="Phobius"/>
    </source>
</evidence>
<dbReference type="VEuPathDB" id="FungiDB:PSHT_14338"/>
<feature type="transmembrane region" description="Helical" evidence="1">
    <location>
        <begin position="55"/>
        <end position="75"/>
    </location>
</feature>
<dbReference type="AlphaFoldDB" id="A0A2S4W8F8"/>
<dbReference type="VEuPathDB" id="FungiDB:PSHT_10273"/>